<name>A0A5J4YVG1_PORPP</name>
<comment type="subcellular location">
    <subcellularLocation>
        <location evidence="1">Membrane</location>
        <topology evidence="1">Multi-pass membrane protein</topology>
    </subcellularLocation>
</comment>
<sequence>MVGKAGRDRDDGLDLLVRHVVSWSASSAALDVALGIALGAGLIGILWYNYTLFEPYMLPLLVAAVVSTSMRRIRDGFLMVIAPAVAKSQRDRQTAKTRSASCAAEELREKQDDDREKDDGTAATKRISALEDGDEYARWTKSGWVSRKNHLMLLAVIILLAVRQPKLFAFFVSVLVIYGTMLAAGVIVTRILVMLHMVDPNSAASGLTMLSFVGFAVIFLGLFLTGSAIDVVSGARDGTQYLIRIVQDDPSKVEWIQAKMGEVQDKAQTYVVDNVHNIERIASQVGNVTGVDVMPYVQAGLQSALGRDPSSPLALQSGNASGSELGGMQTNATELLALMDAELLKDKARELYENLQPYVPRSVGEVQELIGSAKERLGNVEQYLDMAREYTGKGLTLLAKGFSKLVEVISSLSWIGSFLAFLFLFLRSEDSAISYLTNMLPLPTKSLNNMIERDLRSAISAIFWVSMRFFMLHVAFVWISFSALGLNFEFIAALLAGLSQVLPFMPPAWVFSLCFSAPQLIAQRRWVEFAALPLVHMFYASDQEDYLETVQERMVVGKSILNYELLTVASVLGLSVFGQQGLLIAPLLITFSLVIYEVFRFIILKEQDRRQHLLD</sequence>
<evidence type="ECO:0000256" key="5">
    <source>
        <dbReference type="ARBA" id="ARBA00023136"/>
    </source>
</evidence>
<dbReference type="AlphaFoldDB" id="A0A5J4YVG1"/>
<feature type="transmembrane region" description="Helical" evidence="7">
    <location>
        <begin position="168"/>
        <end position="195"/>
    </location>
</feature>
<dbReference type="Proteomes" id="UP000324585">
    <property type="component" value="Unassembled WGS sequence"/>
</dbReference>
<dbReference type="EMBL" id="VRMN01000003">
    <property type="protein sequence ID" value="KAA8495491.1"/>
    <property type="molecule type" value="Genomic_DNA"/>
</dbReference>
<protein>
    <submittedName>
        <fullName evidence="8">Uncharacterized protein</fullName>
    </submittedName>
</protein>
<evidence type="ECO:0000256" key="7">
    <source>
        <dbReference type="SAM" id="Phobius"/>
    </source>
</evidence>
<feature type="transmembrane region" description="Helical" evidence="7">
    <location>
        <begin position="28"/>
        <end position="50"/>
    </location>
</feature>
<keyword evidence="9" id="KW-1185">Reference proteome</keyword>
<dbReference type="Pfam" id="PF01594">
    <property type="entry name" value="AI-2E_transport"/>
    <property type="match status" value="1"/>
</dbReference>
<dbReference type="PANTHER" id="PTHR21716:SF4">
    <property type="entry name" value="TRANSMEMBRANE PROTEIN 245"/>
    <property type="match status" value="1"/>
</dbReference>
<evidence type="ECO:0000313" key="8">
    <source>
        <dbReference type="EMBL" id="KAA8495491.1"/>
    </source>
</evidence>
<feature type="region of interest" description="Disordered" evidence="6">
    <location>
        <begin position="92"/>
        <end position="122"/>
    </location>
</feature>
<organism evidence="8 9">
    <name type="scientific">Porphyridium purpureum</name>
    <name type="common">Red alga</name>
    <name type="synonym">Porphyridium cruentum</name>
    <dbReference type="NCBI Taxonomy" id="35688"/>
    <lineage>
        <taxon>Eukaryota</taxon>
        <taxon>Rhodophyta</taxon>
        <taxon>Bangiophyceae</taxon>
        <taxon>Porphyridiales</taxon>
        <taxon>Porphyridiaceae</taxon>
        <taxon>Porphyridium</taxon>
    </lineage>
</organism>
<proteinExistence type="inferred from homology"/>
<dbReference type="InterPro" id="IPR002549">
    <property type="entry name" value="AI-2E-like"/>
</dbReference>
<keyword evidence="5 7" id="KW-0472">Membrane</keyword>
<evidence type="ECO:0000256" key="4">
    <source>
        <dbReference type="ARBA" id="ARBA00022989"/>
    </source>
</evidence>
<feature type="transmembrane region" description="Helical" evidence="7">
    <location>
        <begin position="207"/>
        <end position="229"/>
    </location>
</feature>
<feature type="transmembrane region" description="Helical" evidence="7">
    <location>
        <begin position="56"/>
        <end position="73"/>
    </location>
</feature>
<comment type="similarity">
    <text evidence="2">Belongs to the autoinducer-2 exporter (AI-2E) (TC 2.A.86) family.</text>
</comment>
<feature type="transmembrane region" description="Helical" evidence="7">
    <location>
        <begin position="461"/>
        <end position="484"/>
    </location>
</feature>
<evidence type="ECO:0000256" key="6">
    <source>
        <dbReference type="SAM" id="MobiDB-lite"/>
    </source>
</evidence>
<comment type="caution">
    <text evidence="8">The sequence shown here is derived from an EMBL/GenBank/DDBJ whole genome shotgun (WGS) entry which is preliminary data.</text>
</comment>
<keyword evidence="4 7" id="KW-1133">Transmembrane helix</keyword>
<feature type="transmembrane region" description="Helical" evidence="7">
    <location>
        <begin position="490"/>
        <end position="515"/>
    </location>
</feature>
<feature type="compositionally biased region" description="Basic and acidic residues" evidence="6">
    <location>
        <begin position="105"/>
        <end position="120"/>
    </location>
</feature>
<evidence type="ECO:0000256" key="1">
    <source>
        <dbReference type="ARBA" id="ARBA00004141"/>
    </source>
</evidence>
<dbReference type="GO" id="GO:0016020">
    <property type="term" value="C:membrane"/>
    <property type="evidence" value="ECO:0007669"/>
    <property type="project" value="UniProtKB-SubCell"/>
</dbReference>
<evidence type="ECO:0000313" key="9">
    <source>
        <dbReference type="Proteomes" id="UP000324585"/>
    </source>
</evidence>
<feature type="transmembrane region" description="Helical" evidence="7">
    <location>
        <begin position="583"/>
        <end position="603"/>
    </location>
</feature>
<dbReference type="OMA" id="VEWIQAK"/>
<reference evidence="9" key="1">
    <citation type="journal article" date="2019" name="Nat. Commun.">
        <title>Expansion of phycobilisome linker gene families in mesophilic red algae.</title>
        <authorList>
            <person name="Lee J."/>
            <person name="Kim D."/>
            <person name="Bhattacharya D."/>
            <person name="Yoon H.S."/>
        </authorList>
    </citation>
    <scope>NUCLEOTIDE SEQUENCE [LARGE SCALE GENOMIC DNA]</scope>
    <source>
        <strain evidence="9">CCMP 1328</strain>
    </source>
</reference>
<evidence type="ECO:0000256" key="3">
    <source>
        <dbReference type="ARBA" id="ARBA00022692"/>
    </source>
</evidence>
<dbReference type="PANTHER" id="PTHR21716">
    <property type="entry name" value="TRANSMEMBRANE PROTEIN"/>
    <property type="match status" value="1"/>
</dbReference>
<evidence type="ECO:0000256" key="2">
    <source>
        <dbReference type="ARBA" id="ARBA00009773"/>
    </source>
</evidence>
<gene>
    <name evidence="8" type="ORF">FVE85_1646</name>
</gene>
<keyword evidence="3 7" id="KW-0812">Transmembrane</keyword>
<accession>A0A5J4YVG1</accession>
<feature type="transmembrane region" description="Helical" evidence="7">
    <location>
        <begin position="560"/>
        <end position="577"/>
    </location>
</feature>